<protein>
    <submittedName>
        <fullName evidence="1">Uncharacterized protein</fullName>
    </submittedName>
</protein>
<keyword evidence="2" id="KW-1185">Reference proteome</keyword>
<dbReference type="Proteomes" id="UP001589710">
    <property type="component" value="Unassembled WGS sequence"/>
</dbReference>
<evidence type="ECO:0000313" key="1">
    <source>
        <dbReference type="EMBL" id="MFB9573166.1"/>
    </source>
</evidence>
<proteinExistence type="predicted"/>
<dbReference type="EMBL" id="JBHMCG010000056">
    <property type="protein sequence ID" value="MFB9573166.1"/>
    <property type="molecule type" value="Genomic_DNA"/>
</dbReference>
<evidence type="ECO:0000313" key="2">
    <source>
        <dbReference type="Proteomes" id="UP001589710"/>
    </source>
</evidence>
<sequence>MRTYLVATDSREVIRMQMAEQDGVPPGHLRLASPYDPDARCAAKGEDLFWCGVRSGG</sequence>
<organism evidence="1 2">
    <name type="scientific">Streptomyces yanii</name>
    <dbReference type="NCBI Taxonomy" id="78510"/>
    <lineage>
        <taxon>Bacteria</taxon>
        <taxon>Bacillati</taxon>
        <taxon>Actinomycetota</taxon>
        <taxon>Actinomycetes</taxon>
        <taxon>Kitasatosporales</taxon>
        <taxon>Streptomycetaceae</taxon>
        <taxon>Streptomyces</taxon>
    </lineage>
</organism>
<dbReference type="RefSeq" id="WP_345520024.1">
    <property type="nucleotide sequence ID" value="NZ_BAAAXD010000055.1"/>
</dbReference>
<comment type="caution">
    <text evidence="1">The sequence shown here is derived from an EMBL/GenBank/DDBJ whole genome shotgun (WGS) entry which is preliminary data.</text>
</comment>
<accession>A0ABV5R7U4</accession>
<gene>
    <name evidence="1" type="ORF">ACFFTL_12770</name>
</gene>
<name>A0ABV5R7U4_9ACTN</name>
<reference evidence="1 2" key="1">
    <citation type="submission" date="2024-09" db="EMBL/GenBank/DDBJ databases">
        <authorList>
            <person name="Sun Q."/>
            <person name="Mori K."/>
        </authorList>
    </citation>
    <scope>NUCLEOTIDE SEQUENCE [LARGE SCALE GENOMIC DNA]</scope>
    <source>
        <strain evidence="1 2">JCM 3331</strain>
    </source>
</reference>